<sequence length="56" mass="6139">MGREGAARLRTDTLSVNEHVLANHRVPFGGANQSGYAVDFDLQGLNRPHQPRIIKG</sequence>
<dbReference type="EMBL" id="CP014518">
    <property type="protein sequence ID" value="AMM30782.1"/>
    <property type="molecule type" value="Genomic_DNA"/>
</dbReference>
<keyword evidence="2" id="KW-1185">Reference proteome</keyword>
<accession>A0A126ZZI7</accession>
<dbReference type="KEGG" id="satk:SA2016_0077"/>
<reference evidence="1 2" key="1">
    <citation type="submission" date="2016-02" db="EMBL/GenBank/DDBJ databases">
        <title>Complete genome of Sinomonas atrocyanea KCTC 3377.</title>
        <authorList>
            <person name="Kim K.M."/>
        </authorList>
    </citation>
    <scope>NUCLEOTIDE SEQUENCE [LARGE SCALE GENOMIC DNA]</scope>
    <source>
        <strain evidence="1 2">KCTC 3377</strain>
    </source>
</reference>
<name>A0A126ZZI7_9MICC</name>
<evidence type="ECO:0000313" key="2">
    <source>
        <dbReference type="Proteomes" id="UP000070134"/>
    </source>
</evidence>
<dbReference type="AlphaFoldDB" id="A0A126ZZI7"/>
<dbReference type="RefSeq" id="WP_157089095.1">
    <property type="nucleotide sequence ID" value="NZ_BJMO01000013.1"/>
</dbReference>
<organism evidence="1 2">
    <name type="scientific">Sinomonas atrocyanea</name>
    <dbReference type="NCBI Taxonomy" id="37927"/>
    <lineage>
        <taxon>Bacteria</taxon>
        <taxon>Bacillati</taxon>
        <taxon>Actinomycetota</taxon>
        <taxon>Actinomycetes</taxon>
        <taxon>Micrococcales</taxon>
        <taxon>Micrococcaceae</taxon>
        <taxon>Sinomonas</taxon>
    </lineage>
</organism>
<dbReference type="Proteomes" id="UP000070134">
    <property type="component" value="Chromosome"/>
</dbReference>
<dbReference type="STRING" id="37927.SA2016_0077"/>
<proteinExistence type="predicted"/>
<gene>
    <name evidence="1" type="ORF">SA2016_0077</name>
</gene>
<evidence type="ECO:0000313" key="1">
    <source>
        <dbReference type="EMBL" id="AMM30782.1"/>
    </source>
</evidence>
<protein>
    <submittedName>
        <fullName evidence="1">Aldehyde dehydrogenase domain protein</fullName>
    </submittedName>
</protein>